<proteinExistence type="predicted"/>
<organism evidence="1">
    <name type="scientific">Rhizophora mucronata</name>
    <name type="common">Asiatic mangrove</name>
    <dbReference type="NCBI Taxonomy" id="61149"/>
    <lineage>
        <taxon>Eukaryota</taxon>
        <taxon>Viridiplantae</taxon>
        <taxon>Streptophyta</taxon>
        <taxon>Embryophyta</taxon>
        <taxon>Tracheophyta</taxon>
        <taxon>Spermatophyta</taxon>
        <taxon>Magnoliopsida</taxon>
        <taxon>eudicotyledons</taxon>
        <taxon>Gunneridae</taxon>
        <taxon>Pentapetalae</taxon>
        <taxon>rosids</taxon>
        <taxon>fabids</taxon>
        <taxon>Malpighiales</taxon>
        <taxon>Rhizophoraceae</taxon>
        <taxon>Rhizophora</taxon>
    </lineage>
</organism>
<dbReference type="GO" id="GO:0005840">
    <property type="term" value="C:ribosome"/>
    <property type="evidence" value="ECO:0007669"/>
    <property type="project" value="UniProtKB-KW"/>
</dbReference>
<sequence length="43" mass="5098">MNDHSKKNTKPAMCKLLNLHYLIQNSRAQTRSKYHVQLQTEDL</sequence>
<evidence type="ECO:0000313" key="1">
    <source>
        <dbReference type="EMBL" id="MBW95322.1"/>
    </source>
</evidence>
<name>A0A2P2JPD1_RHIMU</name>
<accession>A0A2P2JPD1</accession>
<dbReference type="EMBL" id="GGEC01014839">
    <property type="protein sequence ID" value="MBW95322.1"/>
    <property type="molecule type" value="Transcribed_RNA"/>
</dbReference>
<reference evidence="1" key="1">
    <citation type="submission" date="2018-02" db="EMBL/GenBank/DDBJ databases">
        <title>Rhizophora mucronata_Transcriptome.</title>
        <authorList>
            <person name="Meera S.P."/>
            <person name="Sreeshan A."/>
            <person name="Augustine A."/>
        </authorList>
    </citation>
    <scope>NUCLEOTIDE SEQUENCE</scope>
    <source>
        <tissue evidence="1">Leaf</tissue>
    </source>
</reference>
<dbReference type="AlphaFoldDB" id="A0A2P2JPD1"/>
<keyword evidence="1" id="KW-0689">Ribosomal protein</keyword>
<keyword evidence="1" id="KW-0687">Ribonucleoprotein</keyword>
<protein>
    <submittedName>
        <fullName evidence="1">60S acidic ribosomal protein P2</fullName>
    </submittedName>
</protein>